<keyword evidence="3" id="KW-0813">Transport</keyword>
<sequence>MSRIIKSGQTVYQDLEVVVYGETFESAEEEDGPAAQEDSYTLISEEKRHILEHARNQARESMAEILSDAYAQRDKIVNTAEKEAVRIREQAREQGHEQGLEEALSSVEDLTVRLRQEIGEAYERMESQLEDIRSQIVELSLDIAGKILEKRIEEDSGEMAELVKKAIQSERDKKKIDIHISAKALELAEALEKELEPLQEKYGGTIRVKKEECPPDRVRIETSDGILDASVFRQLEQLKCQLASLEGQI</sequence>
<comment type="caution">
    <text evidence="9">The sequence shown here is derived from an EMBL/GenBank/DDBJ whole genome shotgun (WGS) entry which is preliminary data.</text>
</comment>
<dbReference type="Proteomes" id="UP000094067">
    <property type="component" value="Unassembled WGS sequence"/>
</dbReference>
<dbReference type="GO" id="GO:0005829">
    <property type="term" value="C:cytosol"/>
    <property type="evidence" value="ECO:0007669"/>
    <property type="project" value="TreeGrafter"/>
</dbReference>
<feature type="coiled-coil region" evidence="7">
    <location>
        <begin position="115"/>
        <end position="142"/>
    </location>
</feature>
<keyword evidence="9" id="KW-0966">Cell projection</keyword>
<gene>
    <name evidence="9" type="ORF">BEI61_05428</name>
</gene>
<dbReference type="EMBL" id="MCGH01000003">
    <property type="protein sequence ID" value="ODM04619.1"/>
    <property type="molecule type" value="Genomic_DNA"/>
</dbReference>
<organism evidence="9 10">
    <name type="scientific">Eisenbergiella tayi</name>
    <dbReference type="NCBI Taxonomy" id="1432052"/>
    <lineage>
        <taxon>Bacteria</taxon>
        <taxon>Bacillati</taxon>
        <taxon>Bacillota</taxon>
        <taxon>Clostridia</taxon>
        <taxon>Lachnospirales</taxon>
        <taxon>Lachnospiraceae</taxon>
        <taxon>Eisenbergiella</taxon>
    </lineage>
</organism>
<evidence type="ECO:0000256" key="5">
    <source>
        <dbReference type="ARBA" id="ARBA00022927"/>
    </source>
</evidence>
<dbReference type="InterPro" id="IPR051472">
    <property type="entry name" value="T3SS_Stator/FliH"/>
</dbReference>
<evidence type="ECO:0000256" key="6">
    <source>
        <dbReference type="ARBA" id="ARBA00023225"/>
    </source>
</evidence>
<proteinExistence type="inferred from homology"/>
<dbReference type="Gene3D" id="1.20.5.620">
    <property type="entry name" value="F1F0 ATP synthase subunit B, membrane domain"/>
    <property type="match status" value="1"/>
</dbReference>
<dbReference type="PANTHER" id="PTHR34982">
    <property type="entry name" value="YOP PROTEINS TRANSLOCATION PROTEIN L"/>
    <property type="match status" value="1"/>
</dbReference>
<keyword evidence="7" id="KW-0175">Coiled coil</keyword>
<keyword evidence="5" id="KW-0653">Protein transport</keyword>
<keyword evidence="4" id="KW-1005">Bacterial flagellum biogenesis</keyword>
<comment type="similarity">
    <text evidence="2">Belongs to the FliH family.</text>
</comment>
<dbReference type="GO" id="GO:0015031">
    <property type="term" value="P:protein transport"/>
    <property type="evidence" value="ECO:0007669"/>
    <property type="project" value="UniProtKB-KW"/>
</dbReference>
<dbReference type="Pfam" id="PF02108">
    <property type="entry name" value="FliH"/>
    <property type="match status" value="1"/>
</dbReference>
<reference evidence="9 10" key="1">
    <citation type="submission" date="2016-07" db="EMBL/GenBank/DDBJ databases">
        <title>Characterization of isolates of Eisenbergiella tayi derived from blood cultures, using whole genome sequencing.</title>
        <authorList>
            <person name="Burdz T."/>
            <person name="Wiebe D."/>
            <person name="Huynh C."/>
            <person name="Bernard K."/>
        </authorList>
    </citation>
    <scope>NUCLEOTIDE SEQUENCE [LARGE SCALE GENOMIC DNA]</scope>
    <source>
        <strain evidence="9 10">NML 110608</strain>
    </source>
</reference>
<keyword evidence="9" id="KW-0282">Flagellum</keyword>
<dbReference type="AlphaFoldDB" id="A0A1E3A7M2"/>
<keyword evidence="9" id="KW-0969">Cilium</keyword>
<dbReference type="RefSeq" id="WP_069154714.1">
    <property type="nucleotide sequence ID" value="NZ_MCGH01000003.1"/>
</dbReference>
<feature type="domain" description="Flagellar assembly protein FliH/Type III secretion system HrpE" evidence="8">
    <location>
        <begin position="113"/>
        <end position="238"/>
    </location>
</feature>
<dbReference type="GO" id="GO:0044781">
    <property type="term" value="P:bacterial-type flagellum organization"/>
    <property type="evidence" value="ECO:0007669"/>
    <property type="project" value="UniProtKB-KW"/>
</dbReference>
<name>A0A1E3A7M2_9FIRM</name>
<evidence type="ECO:0000259" key="8">
    <source>
        <dbReference type="Pfam" id="PF02108"/>
    </source>
</evidence>
<keyword evidence="6" id="KW-1006">Bacterial flagellum protein export</keyword>
<evidence type="ECO:0000256" key="7">
    <source>
        <dbReference type="SAM" id="Coils"/>
    </source>
</evidence>
<evidence type="ECO:0000256" key="1">
    <source>
        <dbReference type="ARBA" id="ARBA00003041"/>
    </source>
</evidence>
<evidence type="ECO:0000256" key="2">
    <source>
        <dbReference type="ARBA" id="ARBA00006602"/>
    </source>
</evidence>
<accession>A0A1E3A7M2</accession>
<comment type="function">
    <text evidence="1">Needed for flagellar regrowth and assembly.</text>
</comment>
<protein>
    <submittedName>
        <fullName evidence="9">Flagellar assembly protein H</fullName>
    </submittedName>
</protein>
<evidence type="ECO:0000313" key="9">
    <source>
        <dbReference type="EMBL" id="ODM04619.1"/>
    </source>
</evidence>
<dbReference type="InterPro" id="IPR018035">
    <property type="entry name" value="Flagellar_FliH/T3SS_HrpE"/>
</dbReference>
<evidence type="ECO:0000256" key="3">
    <source>
        <dbReference type="ARBA" id="ARBA00022448"/>
    </source>
</evidence>
<evidence type="ECO:0000313" key="10">
    <source>
        <dbReference type="Proteomes" id="UP000094067"/>
    </source>
</evidence>
<dbReference type="PANTHER" id="PTHR34982:SF1">
    <property type="entry name" value="FLAGELLAR ASSEMBLY PROTEIN FLIH"/>
    <property type="match status" value="1"/>
</dbReference>
<evidence type="ECO:0000256" key="4">
    <source>
        <dbReference type="ARBA" id="ARBA00022795"/>
    </source>
</evidence>